<organism evidence="2 3">
    <name type="scientific">Prauserella endophytica</name>
    <dbReference type="NCBI Taxonomy" id="1592324"/>
    <lineage>
        <taxon>Bacteria</taxon>
        <taxon>Bacillati</taxon>
        <taxon>Actinomycetota</taxon>
        <taxon>Actinomycetes</taxon>
        <taxon>Pseudonocardiales</taxon>
        <taxon>Pseudonocardiaceae</taxon>
        <taxon>Prauserella</taxon>
        <taxon>Prauserella coralliicola group</taxon>
    </lineage>
</organism>
<keyword evidence="3" id="KW-1185">Reference proteome</keyword>
<evidence type="ECO:0000313" key="2">
    <source>
        <dbReference type="EMBL" id="TKG58473.1"/>
    </source>
</evidence>
<evidence type="ECO:0000256" key="1">
    <source>
        <dbReference type="SAM" id="Phobius"/>
    </source>
</evidence>
<gene>
    <name evidence="2" type="ORF">FCN18_37975</name>
</gene>
<proteinExistence type="predicted"/>
<sequence>MIDGEGFGLAVLAIVTPASLMVLFVGWREGLFVAAGMGVLVLVGWISAARWRRRSGVRQLPPSIGLSHDRLDS</sequence>
<keyword evidence="1" id="KW-0812">Transmembrane</keyword>
<feature type="transmembrane region" description="Helical" evidence="1">
    <location>
        <begin position="7"/>
        <end position="25"/>
    </location>
</feature>
<comment type="caution">
    <text evidence="2">The sequence shown here is derived from an EMBL/GenBank/DDBJ whole genome shotgun (WGS) entry which is preliminary data.</text>
</comment>
<dbReference type="EMBL" id="SWMS01000053">
    <property type="protein sequence ID" value="TKG58473.1"/>
    <property type="molecule type" value="Genomic_DNA"/>
</dbReference>
<keyword evidence="1" id="KW-0472">Membrane</keyword>
<evidence type="ECO:0000313" key="3">
    <source>
        <dbReference type="Proteomes" id="UP000309992"/>
    </source>
</evidence>
<name>A0ABY2RU96_9PSEU</name>
<accession>A0ABY2RU96</accession>
<keyword evidence="1" id="KW-1133">Transmembrane helix</keyword>
<dbReference type="RefSeq" id="WP_116051965.1">
    <property type="nucleotide sequence ID" value="NZ_SWMS01000053.1"/>
</dbReference>
<feature type="transmembrane region" description="Helical" evidence="1">
    <location>
        <begin position="31"/>
        <end position="49"/>
    </location>
</feature>
<protein>
    <submittedName>
        <fullName evidence="2">Uncharacterized protein</fullName>
    </submittedName>
</protein>
<dbReference type="Proteomes" id="UP000309992">
    <property type="component" value="Unassembled WGS sequence"/>
</dbReference>
<reference evidence="2 3" key="1">
    <citation type="journal article" date="2015" name="Antonie Van Leeuwenhoek">
        <title>Prauserella endophytica sp. nov., an endophytic actinobacterium isolated from Tamarix taklamakanensis.</title>
        <authorList>
            <person name="Liu J.M."/>
            <person name="Habden X."/>
            <person name="Guo L."/>
            <person name="Tuo L."/>
            <person name="Jiang Z.K."/>
            <person name="Liu S.W."/>
            <person name="Liu X.F."/>
            <person name="Chen L."/>
            <person name="Li R.F."/>
            <person name="Zhang Y.Q."/>
            <person name="Sun C.H."/>
        </authorList>
    </citation>
    <scope>NUCLEOTIDE SEQUENCE [LARGE SCALE GENOMIC DNA]</scope>
    <source>
        <strain evidence="2 3">CGMCC 4.7182</strain>
    </source>
</reference>